<dbReference type="SUPFAM" id="SSF48264">
    <property type="entry name" value="Cytochrome P450"/>
    <property type="match status" value="1"/>
</dbReference>
<dbReference type="KEGG" id="mea:Mex_1p4388"/>
<dbReference type="Pfam" id="PF00067">
    <property type="entry name" value="p450"/>
    <property type="match status" value="1"/>
</dbReference>
<dbReference type="InterPro" id="IPR017972">
    <property type="entry name" value="Cyt_P450_CS"/>
</dbReference>
<evidence type="ECO:0000313" key="11">
    <source>
        <dbReference type="Proteomes" id="UP000009081"/>
    </source>
</evidence>
<dbReference type="Proteomes" id="UP000009081">
    <property type="component" value="Chromosome"/>
</dbReference>
<evidence type="ECO:0000256" key="2">
    <source>
        <dbReference type="ARBA" id="ARBA00010617"/>
    </source>
</evidence>
<comment type="similarity">
    <text evidence="2 9">Belongs to the cytochrome P450 family.</text>
</comment>
<dbReference type="InterPro" id="IPR036396">
    <property type="entry name" value="Cyt_P450_sf"/>
</dbReference>
<dbReference type="PROSITE" id="PS00086">
    <property type="entry name" value="CYTOCHROME_P450"/>
    <property type="match status" value="1"/>
</dbReference>
<evidence type="ECO:0000256" key="4">
    <source>
        <dbReference type="ARBA" id="ARBA00022723"/>
    </source>
</evidence>
<dbReference type="GO" id="GO:0005506">
    <property type="term" value="F:iron ion binding"/>
    <property type="evidence" value="ECO:0007669"/>
    <property type="project" value="InterPro"/>
</dbReference>
<evidence type="ECO:0000256" key="7">
    <source>
        <dbReference type="ARBA" id="ARBA00023033"/>
    </source>
</evidence>
<dbReference type="PRINTS" id="PR00385">
    <property type="entry name" value="P450"/>
</dbReference>
<accession>C5B2Z1</accession>
<comment type="cofactor">
    <cofactor evidence="1">
        <name>heme</name>
        <dbReference type="ChEBI" id="CHEBI:30413"/>
    </cofactor>
</comment>
<dbReference type="STRING" id="272630.MexAM1_META1p4388"/>
<evidence type="ECO:0000313" key="10">
    <source>
        <dbReference type="EMBL" id="ACS42021.1"/>
    </source>
</evidence>
<dbReference type="PRINTS" id="PR00359">
    <property type="entry name" value="BP450"/>
</dbReference>
<organism evidence="10 11">
    <name type="scientific">Methylorubrum extorquens (strain ATCC 14718 / DSM 1338 / JCM 2805 / NCIMB 9133 / AM1)</name>
    <name type="common">Methylobacterium extorquens</name>
    <dbReference type="NCBI Taxonomy" id="272630"/>
    <lineage>
        <taxon>Bacteria</taxon>
        <taxon>Pseudomonadati</taxon>
        <taxon>Pseudomonadota</taxon>
        <taxon>Alphaproteobacteria</taxon>
        <taxon>Hyphomicrobiales</taxon>
        <taxon>Methylobacteriaceae</taxon>
        <taxon>Methylorubrum</taxon>
    </lineage>
</organism>
<dbReference type="FunFam" id="1.10.630.10:FF:000018">
    <property type="entry name" value="Cytochrome P450 monooxygenase"/>
    <property type="match status" value="1"/>
</dbReference>
<keyword evidence="6 9" id="KW-0408">Iron</keyword>
<sequence>MCRSPSPVSGSTLFDQILDPANRANPYPLYAELRKVPVARQEDGTYVVSGHAELARLISDPRISSDDLPDPQKFRWTGHPVTDLLVRPVRAEIRKRHRPFIFRDPPDHDRLRGQVMRCFTPERVRGMRAKTQEITDDLIGKMRGKTQIDLVDDFSYPLPVTVICELLGVPPEDEAQFHGWATQLATALEPNQRGDAETQAKNEVCFNEIADYLQGLIKEKRKDPQQDILSDLATDKEGMNDFDLIATAVLLLVAGHETTVNLITNGMLTLLRFPEHGERLRAEPDLAPRLIEELLRYEPPVHYRTRVALTDIPVAGITIPKDAPVIFLLAAANRDPIRFPDPDRFDPDRPDNRHLGFGGGLHYCVGAPLARIEAEVALVSLVRRLKGVSLIEDPPPYRPGASLRGPRHLRLALEGVAEA</sequence>
<keyword evidence="7 9" id="KW-0503">Monooxygenase</keyword>
<gene>
    <name evidence="10" type="ordered locus">MexAM1_META1p4388</name>
</gene>
<dbReference type="eggNOG" id="COG2124">
    <property type="taxonomic scope" value="Bacteria"/>
</dbReference>
<name>C5B2Z1_METEA</name>
<keyword evidence="5 9" id="KW-0560">Oxidoreductase</keyword>
<dbReference type="AlphaFoldDB" id="C5B2Z1"/>
<evidence type="ECO:0000256" key="1">
    <source>
        <dbReference type="ARBA" id="ARBA00001971"/>
    </source>
</evidence>
<evidence type="ECO:0000256" key="5">
    <source>
        <dbReference type="ARBA" id="ARBA00023002"/>
    </source>
</evidence>
<protein>
    <submittedName>
        <fullName evidence="10">Cytochrome P450 reductase</fullName>
    </submittedName>
</protein>
<evidence type="ECO:0000256" key="8">
    <source>
        <dbReference type="ARBA" id="ARBA00043906"/>
    </source>
</evidence>
<dbReference type="InterPro" id="IPR002397">
    <property type="entry name" value="Cyt_P450_B"/>
</dbReference>
<keyword evidence="3 9" id="KW-0349">Heme</keyword>
<dbReference type="PANTHER" id="PTHR46696">
    <property type="entry name" value="P450, PUTATIVE (EUROFUNG)-RELATED"/>
    <property type="match status" value="1"/>
</dbReference>
<reference evidence="10 11" key="1">
    <citation type="journal article" date="2009" name="PLoS ONE">
        <title>Methylobacterium genome sequences: a reference blueprint to investigate microbial metabolism of C1 compounds from natural and industrial sources.</title>
        <authorList>
            <person name="Vuilleumier S."/>
            <person name="Chistoserdova L."/>
            <person name="Lee M.-C."/>
            <person name="Bringel F."/>
            <person name="Lajus A."/>
            <person name="Zhou Y."/>
            <person name="Gourion B."/>
            <person name="Barbe V."/>
            <person name="Chang J."/>
            <person name="Cruveiller S."/>
            <person name="Dossat C."/>
            <person name="Gillett W."/>
            <person name="Gruffaz C."/>
            <person name="Haugen E."/>
            <person name="Hourcade E."/>
            <person name="Levy R."/>
            <person name="Mangenot S."/>
            <person name="Muller E."/>
            <person name="Nadalig T."/>
            <person name="Pagni M."/>
            <person name="Penny C."/>
            <person name="Peyraud R."/>
            <person name="Robinson D.G."/>
            <person name="Roche D."/>
            <person name="Rouy Z."/>
            <person name="Saenampechek C."/>
            <person name="Salvignol G."/>
            <person name="Vallenet D."/>
            <person name="Wu Z."/>
            <person name="Marx C.J."/>
            <person name="Vorholt J.A."/>
            <person name="Olson M.V."/>
            <person name="Kaul R."/>
            <person name="Weissenbach J."/>
            <person name="Medigue C."/>
            <person name="Lidstrom M.E."/>
        </authorList>
    </citation>
    <scope>NUCLEOTIDE SEQUENCE [LARGE SCALE GENOMIC DNA]</scope>
    <source>
        <strain evidence="11">ATCC 14718 / DSM 1338 / JCM 2805 / NCIMB 9133 / AM1</strain>
    </source>
</reference>
<dbReference type="GO" id="GO:0004497">
    <property type="term" value="F:monooxygenase activity"/>
    <property type="evidence" value="ECO:0007669"/>
    <property type="project" value="UniProtKB-KW"/>
</dbReference>
<dbReference type="GO" id="GO:0020037">
    <property type="term" value="F:heme binding"/>
    <property type="evidence" value="ECO:0007669"/>
    <property type="project" value="InterPro"/>
</dbReference>
<keyword evidence="11" id="KW-1185">Reference proteome</keyword>
<evidence type="ECO:0000256" key="9">
    <source>
        <dbReference type="RuleBase" id="RU000461"/>
    </source>
</evidence>
<proteinExistence type="inferred from homology"/>
<keyword evidence="4 9" id="KW-0479">Metal-binding</keyword>
<evidence type="ECO:0000256" key="6">
    <source>
        <dbReference type="ARBA" id="ARBA00023004"/>
    </source>
</evidence>
<evidence type="ECO:0000256" key="3">
    <source>
        <dbReference type="ARBA" id="ARBA00022617"/>
    </source>
</evidence>
<dbReference type="PANTHER" id="PTHR46696:SF1">
    <property type="entry name" value="CYTOCHROME P450 YJIB-RELATED"/>
    <property type="match status" value="1"/>
</dbReference>
<dbReference type="CDD" id="cd20625">
    <property type="entry name" value="CYP164-like"/>
    <property type="match status" value="1"/>
</dbReference>
<comment type="function">
    <text evidence="8">Cytochromes P450 are a group of heme-thiolate monooxygenases. They oxidize a variety of structurally unrelated compounds, including steroids, fatty acids, and xenobiotics.</text>
</comment>
<dbReference type="GO" id="GO:0016705">
    <property type="term" value="F:oxidoreductase activity, acting on paired donors, with incorporation or reduction of molecular oxygen"/>
    <property type="evidence" value="ECO:0007669"/>
    <property type="project" value="InterPro"/>
</dbReference>
<dbReference type="InterPro" id="IPR001128">
    <property type="entry name" value="Cyt_P450"/>
</dbReference>
<dbReference type="HOGENOM" id="CLU_033716_2_0_5"/>
<dbReference type="Gene3D" id="1.10.630.10">
    <property type="entry name" value="Cytochrome P450"/>
    <property type="match status" value="1"/>
</dbReference>
<dbReference type="EMBL" id="CP001510">
    <property type="protein sequence ID" value="ACS42021.1"/>
    <property type="molecule type" value="Genomic_DNA"/>
</dbReference>